<evidence type="ECO:0000313" key="2">
    <source>
        <dbReference type="Proteomes" id="UP000199073"/>
    </source>
</evidence>
<name>A0A1H0PKM9_9BACT</name>
<dbReference type="InterPro" id="IPR001920">
    <property type="entry name" value="Asp/Glu_race"/>
</dbReference>
<accession>A0A1H0PKM9</accession>
<sequence length="249" mass="27693">MRKTGEQAINTKNIKDGRRYHDTPVGVLCLNSSFPKPKGHVRNPETFDFPVICKVIDEVDIPTLLFNPTPELIRPFIEGAQQLEKDGVKAITGSCGFLARFQSQLAEAVNIPVFTSSIVQAFMVRLMHGAHARIGILTASAAALTLDHFVQCGTRIEDFVIRGMEGYPEFWETIIEGKRNYFDMVKLESEIIDSATTVATENNLDALILECTDLSAFSKPIQEAITIPVYDINSLVEYAAFSVCRKNYA</sequence>
<reference evidence="1 2" key="1">
    <citation type="submission" date="2016-10" db="EMBL/GenBank/DDBJ databases">
        <authorList>
            <person name="de Groot N.N."/>
        </authorList>
    </citation>
    <scope>NUCLEOTIDE SEQUENCE [LARGE SCALE GENOMIC DNA]</scope>
    <source>
        <strain evidence="1 2">DSM 12130</strain>
    </source>
</reference>
<protein>
    <recommendedName>
        <fullName evidence="3">Aspartate/glutamate racemase family protein</fullName>
    </recommendedName>
</protein>
<dbReference type="AlphaFoldDB" id="A0A1H0PKM9"/>
<evidence type="ECO:0008006" key="3">
    <source>
        <dbReference type="Google" id="ProtNLM"/>
    </source>
</evidence>
<dbReference type="RefSeq" id="WP_218121738.1">
    <property type="nucleotide sequence ID" value="NZ_FNJI01000009.1"/>
</dbReference>
<dbReference type="EMBL" id="FNJI01000009">
    <property type="protein sequence ID" value="SDP05156.1"/>
    <property type="molecule type" value="Genomic_DNA"/>
</dbReference>
<dbReference type="Proteomes" id="UP000199073">
    <property type="component" value="Unassembled WGS sequence"/>
</dbReference>
<dbReference type="STRING" id="91360.SAMN05660330_01698"/>
<dbReference type="Gene3D" id="3.40.50.1860">
    <property type="match status" value="2"/>
</dbReference>
<organism evidence="1 2">
    <name type="scientific">Desulforhopalus singaporensis</name>
    <dbReference type="NCBI Taxonomy" id="91360"/>
    <lineage>
        <taxon>Bacteria</taxon>
        <taxon>Pseudomonadati</taxon>
        <taxon>Thermodesulfobacteriota</taxon>
        <taxon>Desulfobulbia</taxon>
        <taxon>Desulfobulbales</taxon>
        <taxon>Desulfocapsaceae</taxon>
        <taxon>Desulforhopalus</taxon>
    </lineage>
</organism>
<dbReference type="GO" id="GO:0016855">
    <property type="term" value="F:racemase and epimerase activity, acting on amino acids and derivatives"/>
    <property type="evidence" value="ECO:0007669"/>
    <property type="project" value="InterPro"/>
</dbReference>
<keyword evidence="2" id="KW-1185">Reference proteome</keyword>
<evidence type="ECO:0000313" key="1">
    <source>
        <dbReference type="EMBL" id="SDP05156.1"/>
    </source>
</evidence>
<gene>
    <name evidence="1" type="ORF">SAMN05660330_01698</name>
</gene>
<proteinExistence type="predicted"/>